<dbReference type="CDD" id="cd09731">
    <property type="entry name" value="Cse2_I-E"/>
    <property type="match status" value="1"/>
</dbReference>
<proteinExistence type="predicted"/>
<dbReference type="KEGG" id="glo:Glov_2478"/>
<accession>B3E5V1</accession>
<evidence type="ECO:0000313" key="2">
    <source>
        <dbReference type="Proteomes" id="UP000002420"/>
    </source>
</evidence>
<dbReference type="InterPro" id="IPR038287">
    <property type="entry name" value="Cse2_sf"/>
</dbReference>
<protein>
    <submittedName>
        <fullName evidence="1">CRISPR-associated protein, Cse2 family</fullName>
    </submittedName>
</protein>
<dbReference type="InterPro" id="IPR013382">
    <property type="entry name" value="CRISPR-assoc_prot_Cse2"/>
</dbReference>
<dbReference type="EMBL" id="CP001089">
    <property type="protein sequence ID" value="ACD96192.1"/>
    <property type="molecule type" value="Genomic_DNA"/>
</dbReference>
<sequence>MERKLTYYFLKDPAIRVRLLAWRKLIDEKPGERARLRRAESPDDVLLLDAFFNFLQEMPEEWSESAHLPASALIATVLAHANLHEMNQYDSTSFAAQLATAKEGGDKPRMSEIRFQQLQKSHDPTEFCRRLVRAVKMLDRNANLFSLANDILHWMHEYRKGVDRNPQKRLAFCWAADYYRALPKKQSK</sequence>
<reference evidence="1 2" key="1">
    <citation type="submission" date="2008-05" db="EMBL/GenBank/DDBJ databases">
        <title>Complete sequence of chromosome of Geobacter lovleyi SZ.</title>
        <authorList>
            <consortium name="US DOE Joint Genome Institute"/>
            <person name="Lucas S."/>
            <person name="Copeland A."/>
            <person name="Lapidus A."/>
            <person name="Glavina del Rio T."/>
            <person name="Dalin E."/>
            <person name="Tice H."/>
            <person name="Bruce D."/>
            <person name="Goodwin L."/>
            <person name="Pitluck S."/>
            <person name="Chertkov O."/>
            <person name="Meincke L."/>
            <person name="Brettin T."/>
            <person name="Detter J.C."/>
            <person name="Han C."/>
            <person name="Tapia R."/>
            <person name="Kuske C.R."/>
            <person name="Schmutz J."/>
            <person name="Larimer F."/>
            <person name="Land M."/>
            <person name="Hauser L."/>
            <person name="Kyrpides N."/>
            <person name="Mikhailova N."/>
            <person name="Sung Y."/>
            <person name="Fletcher K.E."/>
            <person name="Ritalahti K.M."/>
            <person name="Loeffler F.E."/>
            <person name="Richardson P."/>
        </authorList>
    </citation>
    <scope>NUCLEOTIDE SEQUENCE [LARGE SCALE GENOMIC DNA]</scope>
    <source>
        <strain evidence="2">ATCC BAA-1151 / DSM 17278 / SZ</strain>
    </source>
</reference>
<dbReference type="OrthoDB" id="5452240at2"/>
<dbReference type="STRING" id="398767.Glov_2478"/>
<name>B3E5V1_TRIL1</name>
<dbReference type="Proteomes" id="UP000002420">
    <property type="component" value="Chromosome"/>
</dbReference>
<keyword evidence="2" id="KW-1185">Reference proteome</keyword>
<dbReference type="HOGENOM" id="CLU_104968_0_0_7"/>
<evidence type="ECO:0000313" key="1">
    <source>
        <dbReference type="EMBL" id="ACD96192.1"/>
    </source>
</evidence>
<dbReference type="NCBIfam" id="TIGR02548">
    <property type="entry name" value="casB_cse2"/>
    <property type="match status" value="1"/>
</dbReference>
<organism evidence="1 2">
    <name type="scientific">Trichlorobacter lovleyi (strain ATCC BAA-1151 / DSM 17278 / SZ)</name>
    <name type="common">Geobacter lovleyi</name>
    <dbReference type="NCBI Taxonomy" id="398767"/>
    <lineage>
        <taxon>Bacteria</taxon>
        <taxon>Pseudomonadati</taxon>
        <taxon>Thermodesulfobacteriota</taxon>
        <taxon>Desulfuromonadia</taxon>
        <taxon>Geobacterales</taxon>
        <taxon>Geobacteraceae</taxon>
        <taxon>Trichlorobacter</taxon>
    </lineage>
</organism>
<dbReference type="eggNOG" id="ENOG50318W0">
    <property type="taxonomic scope" value="Bacteria"/>
</dbReference>
<dbReference type="RefSeq" id="WP_012470525.1">
    <property type="nucleotide sequence ID" value="NC_010814.1"/>
</dbReference>
<dbReference type="Pfam" id="PF09485">
    <property type="entry name" value="CRISPR_Cse2"/>
    <property type="match status" value="1"/>
</dbReference>
<dbReference type="AlphaFoldDB" id="B3E5V1"/>
<dbReference type="Gene3D" id="1.10.520.40">
    <property type="entry name" value="CRISPR-associated protein Cse2"/>
    <property type="match status" value="1"/>
</dbReference>
<gene>
    <name evidence="1" type="ordered locus">Glov_2478</name>
</gene>